<dbReference type="Gene3D" id="2.20.25.110">
    <property type="entry name" value="S-adenosyl-L-methionine-dependent methyltransferases"/>
    <property type="match status" value="1"/>
</dbReference>
<evidence type="ECO:0000313" key="2">
    <source>
        <dbReference type="EMBL" id="MPM59797.1"/>
    </source>
</evidence>
<reference evidence="2" key="1">
    <citation type="submission" date="2019-08" db="EMBL/GenBank/DDBJ databases">
        <authorList>
            <person name="Kucharzyk K."/>
            <person name="Murdoch R.W."/>
            <person name="Higgins S."/>
            <person name="Loffler F."/>
        </authorList>
    </citation>
    <scope>NUCLEOTIDE SEQUENCE</scope>
</reference>
<keyword evidence="2" id="KW-0808">Transferase</keyword>
<keyword evidence="2" id="KW-0830">Ubiquinone</keyword>
<proteinExistence type="predicted"/>
<keyword evidence="2" id="KW-0489">Methyltransferase</keyword>
<gene>
    <name evidence="2" type="primary">ubiE_87</name>
    <name evidence="2" type="ORF">SDC9_106643</name>
</gene>
<dbReference type="EC" id="2.1.1.163" evidence="2"/>
<organism evidence="2">
    <name type="scientific">bioreactor metagenome</name>
    <dbReference type="NCBI Taxonomy" id="1076179"/>
    <lineage>
        <taxon>unclassified sequences</taxon>
        <taxon>metagenomes</taxon>
        <taxon>ecological metagenomes</taxon>
    </lineage>
</organism>
<dbReference type="PANTHER" id="PTHR43667">
    <property type="entry name" value="CYCLOPROPANE-FATTY-ACYL-PHOSPHOLIPID SYNTHASE"/>
    <property type="match status" value="1"/>
</dbReference>
<dbReference type="PANTHER" id="PTHR43667:SF2">
    <property type="entry name" value="FATTY ACID C-METHYL TRANSFERASE"/>
    <property type="match status" value="1"/>
</dbReference>
<dbReference type="InterPro" id="IPR029063">
    <property type="entry name" value="SAM-dependent_MTases_sf"/>
</dbReference>
<dbReference type="Pfam" id="PF13649">
    <property type="entry name" value="Methyltransf_25"/>
    <property type="match status" value="1"/>
</dbReference>
<dbReference type="AlphaFoldDB" id="A0A645B333"/>
<sequence length="260" mass="29057">MTEEYGKFASVYDLLMQDVPYAAWARYLVGILSKHGVLPGSSVLDCACGTGAFSIRLAQEGYSVTGCDRSPEMLAIAQEKARKAGVKIPFVQQDVRELTLHKPVDAINCACDGVNYLLGDEDLSAFLTSVNRALKPNGLLLFDVSSAYKLEHILGGHTYGDDTKGCTYLWRNRYDPTAHLLEMKLAFFLTTEDGVYTRFDERHIQRAYRVEELTTALEHAGFQIEGEYEWPGKQEPNPNSERIQVIARKSYAASADEKNK</sequence>
<dbReference type="EMBL" id="VSSQ01017462">
    <property type="protein sequence ID" value="MPM59797.1"/>
    <property type="molecule type" value="Genomic_DNA"/>
</dbReference>
<protein>
    <submittedName>
        <fullName evidence="2">Ubiquinone/menaquinone biosynthesis C-methyltransferase UbiE</fullName>
        <ecNumber evidence="2">2.1.1.163</ecNumber>
    </submittedName>
</protein>
<comment type="caution">
    <text evidence="2">The sequence shown here is derived from an EMBL/GenBank/DDBJ whole genome shotgun (WGS) entry which is preliminary data.</text>
</comment>
<dbReference type="InterPro" id="IPR050723">
    <property type="entry name" value="CFA/CMAS"/>
</dbReference>
<dbReference type="CDD" id="cd02440">
    <property type="entry name" value="AdoMet_MTases"/>
    <property type="match status" value="1"/>
</dbReference>
<dbReference type="InterPro" id="IPR041698">
    <property type="entry name" value="Methyltransf_25"/>
</dbReference>
<evidence type="ECO:0000259" key="1">
    <source>
        <dbReference type="Pfam" id="PF13649"/>
    </source>
</evidence>
<name>A0A645B333_9ZZZZ</name>
<dbReference type="Gene3D" id="3.40.50.150">
    <property type="entry name" value="Vaccinia Virus protein VP39"/>
    <property type="match status" value="1"/>
</dbReference>
<feature type="domain" description="Methyltransferase" evidence="1">
    <location>
        <begin position="43"/>
        <end position="138"/>
    </location>
</feature>
<accession>A0A645B333</accession>
<dbReference type="GO" id="GO:0043770">
    <property type="term" value="F:demethylmenaquinone methyltransferase activity"/>
    <property type="evidence" value="ECO:0007669"/>
    <property type="project" value="UniProtKB-EC"/>
</dbReference>
<dbReference type="SUPFAM" id="SSF53335">
    <property type="entry name" value="S-adenosyl-L-methionine-dependent methyltransferases"/>
    <property type="match status" value="1"/>
</dbReference>
<dbReference type="GO" id="GO:0032259">
    <property type="term" value="P:methylation"/>
    <property type="evidence" value="ECO:0007669"/>
    <property type="project" value="UniProtKB-KW"/>
</dbReference>